<organism evidence="1">
    <name type="scientific">Iridovirus LCIVAC01</name>
    <dbReference type="NCBI Taxonomy" id="2506607"/>
    <lineage>
        <taxon>Viruses</taxon>
        <taxon>Varidnaviria</taxon>
        <taxon>Bamfordvirae</taxon>
        <taxon>Nucleocytoviricota</taxon>
        <taxon>Megaviricetes</taxon>
        <taxon>Pimascovirales</taxon>
        <taxon>Pimascovirales incertae sedis</taxon>
        <taxon>Iridoviridae</taxon>
    </lineage>
</organism>
<dbReference type="EMBL" id="MK500309">
    <property type="protein sequence ID" value="QBK85235.1"/>
    <property type="molecule type" value="Genomic_DNA"/>
</dbReference>
<protein>
    <submittedName>
        <fullName evidence="1">Uncharacterized protein</fullName>
    </submittedName>
</protein>
<reference evidence="1" key="1">
    <citation type="journal article" date="2019" name="MBio">
        <title>Virus Genomes from Deep Sea Sediments Expand the Ocean Megavirome and Support Independent Origins of Viral Gigantism.</title>
        <authorList>
            <person name="Backstrom D."/>
            <person name="Yutin N."/>
            <person name="Jorgensen S.L."/>
            <person name="Dharamshi J."/>
            <person name="Homa F."/>
            <person name="Zaremba-Niedwiedzka K."/>
            <person name="Spang A."/>
            <person name="Wolf Y.I."/>
            <person name="Koonin E.V."/>
            <person name="Ettema T.J."/>
        </authorList>
    </citation>
    <scope>NUCLEOTIDE SEQUENCE</scope>
</reference>
<name>A0A481YR86_9VIRU</name>
<gene>
    <name evidence="1" type="ORF">LCIVAC01_00440</name>
</gene>
<accession>A0A481YR86</accession>
<sequence>MKRVFDARLELFTDFLVRRLSFAKFIKLKI</sequence>
<evidence type="ECO:0000313" key="1">
    <source>
        <dbReference type="EMBL" id="QBK85235.1"/>
    </source>
</evidence>
<proteinExistence type="predicted"/>